<accession>A0A931IHA9</accession>
<evidence type="ECO:0000313" key="2">
    <source>
        <dbReference type="EMBL" id="MBH0781569.1"/>
    </source>
</evidence>
<keyword evidence="1" id="KW-0812">Transmembrane</keyword>
<evidence type="ECO:0000256" key="1">
    <source>
        <dbReference type="SAM" id="Phobius"/>
    </source>
</evidence>
<reference evidence="2" key="1">
    <citation type="submission" date="2020-11" db="EMBL/GenBank/DDBJ databases">
        <title>Nocardia NEAU-351.nov., a novel actinomycete isolated from the cow dung.</title>
        <authorList>
            <person name="Zhang X."/>
        </authorList>
    </citation>
    <scope>NUCLEOTIDE SEQUENCE</scope>
    <source>
        <strain evidence="2">NEAU-351</strain>
    </source>
</reference>
<protein>
    <submittedName>
        <fullName evidence="2">Uncharacterized protein</fullName>
    </submittedName>
</protein>
<dbReference type="Proteomes" id="UP000655751">
    <property type="component" value="Unassembled WGS sequence"/>
</dbReference>
<dbReference type="EMBL" id="JADMLG010000026">
    <property type="protein sequence ID" value="MBH0781569.1"/>
    <property type="molecule type" value="Genomic_DNA"/>
</dbReference>
<name>A0A931IHA9_9NOCA</name>
<proteinExistence type="predicted"/>
<comment type="caution">
    <text evidence="2">The sequence shown here is derived from an EMBL/GenBank/DDBJ whole genome shotgun (WGS) entry which is preliminary data.</text>
</comment>
<keyword evidence="1" id="KW-0472">Membrane</keyword>
<feature type="transmembrane region" description="Helical" evidence="1">
    <location>
        <begin position="31"/>
        <end position="52"/>
    </location>
</feature>
<organism evidence="2 3">
    <name type="scientific">Nocardia bovistercoris</name>
    <dbReference type="NCBI Taxonomy" id="2785916"/>
    <lineage>
        <taxon>Bacteria</taxon>
        <taxon>Bacillati</taxon>
        <taxon>Actinomycetota</taxon>
        <taxon>Actinomycetes</taxon>
        <taxon>Mycobacteriales</taxon>
        <taxon>Nocardiaceae</taxon>
        <taxon>Nocardia</taxon>
    </lineage>
</organism>
<keyword evidence="3" id="KW-1185">Reference proteome</keyword>
<sequence length="166" mass="17857">MRFDRALLVASAPAALIAALGVATEHGALDLAPQVLAVAAGAIVAVPVLVLATSATPSRASAPATEDDWARAEARRRIRAEALLRHVDGSRAEWDSRVRPMLAREFRSALGDRARTDSAAADLGHEILGLELWRWVDPAAATVTARDDEGPGRELFIRILDRLERL</sequence>
<evidence type="ECO:0000313" key="3">
    <source>
        <dbReference type="Proteomes" id="UP000655751"/>
    </source>
</evidence>
<keyword evidence="1" id="KW-1133">Transmembrane helix</keyword>
<gene>
    <name evidence="2" type="ORF">IT779_35390</name>
</gene>
<dbReference type="RefSeq" id="WP_196153854.1">
    <property type="nucleotide sequence ID" value="NZ_JADMLG010000026.1"/>
</dbReference>
<dbReference type="AlphaFoldDB" id="A0A931IHA9"/>